<comment type="similarity">
    <text evidence="2">Belongs to the ARR-like family.</text>
</comment>
<evidence type="ECO:0000256" key="3">
    <source>
        <dbReference type="ARBA" id="ARBA00023012"/>
    </source>
</evidence>
<dbReference type="InterPro" id="IPR011006">
    <property type="entry name" value="CheY-like_superfamily"/>
</dbReference>
<dbReference type="GO" id="GO:0000160">
    <property type="term" value="P:phosphorelay signal transduction system"/>
    <property type="evidence" value="ECO:0007669"/>
    <property type="project" value="UniProtKB-KW"/>
</dbReference>
<dbReference type="Pfam" id="PF00072">
    <property type="entry name" value="Response_reg"/>
    <property type="match status" value="1"/>
</dbReference>
<dbReference type="InterPro" id="IPR010402">
    <property type="entry name" value="CCT_domain"/>
</dbReference>
<dbReference type="Pfam" id="PF06203">
    <property type="entry name" value="CCT"/>
    <property type="match status" value="1"/>
</dbReference>
<organism evidence="11 12">
    <name type="scientific">Stephania japonica</name>
    <dbReference type="NCBI Taxonomy" id="461633"/>
    <lineage>
        <taxon>Eukaryota</taxon>
        <taxon>Viridiplantae</taxon>
        <taxon>Streptophyta</taxon>
        <taxon>Embryophyta</taxon>
        <taxon>Tracheophyta</taxon>
        <taxon>Spermatophyta</taxon>
        <taxon>Magnoliopsida</taxon>
        <taxon>Ranunculales</taxon>
        <taxon>Menispermaceae</taxon>
        <taxon>Menispermoideae</taxon>
        <taxon>Cissampelideae</taxon>
        <taxon>Stephania</taxon>
    </lineage>
</organism>
<feature type="compositionally biased region" description="Basic and acidic residues" evidence="8">
    <location>
        <begin position="465"/>
        <end position="478"/>
    </location>
</feature>
<dbReference type="PANTHER" id="PTHR43874">
    <property type="entry name" value="TWO-COMPONENT RESPONSE REGULATOR"/>
    <property type="match status" value="1"/>
</dbReference>
<evidence type="ECO:0000256" key="2">
    <source>
        <dbReference type="ARBA" id="ARBA00010330"/>
    </source>
</evidence>
<feature type="region of interest" description="Disordered" evidence="8">
    <location>
        <begin position="465"/>
        <end position="498"/>
    </location>
</feature>
<dbReference type="GO" id="GO:0005634">
    <property type="term" value="C:nucleus"/>
    <property type="evidence" value="ECO:0007669"/>
    <property type="project" value="UniProtKB-SubCell"/>
</dbReference>
<evidence type="ECO:0000256" key="4">
    <source>
        <dbReference type="ARBA" id="ARBA00023108"/>
    </source>
</evidence>
<keyword evidence="4" id="KW-0090">Biological rhythms</keyword>
<dbReference type="Proteomes" id="UP001417504">
    <property type="component" value="Unassembled WGS sequence"/>
</dbReference>
<evidence type="ECO:0000256" key="8">
    <source>
        <dbReference type="SAM" id="MobiDB-lite"/>
    </source>
</evidence>
<evidence type="ECO:0000256" key="7">
    <source>
        <dbReference type="PROSITE-ProRule" id="PRU00357"/>
    </source>
</evidence>
<dbReference type="SUPFAM" id="SSF52172">
    <property type="entry name" value="CheY-like"/>
    <property type="match status" value="1"/>
</dbReference>
<evidence type="ECO:0000256" key="1">
    <source>
        <dbReference type="ARBA" id="ARBA00004123"/>
    </source>
</evidence>
<proteinExistence type="inferred from homology"/>
<evidence type="ECO:0000313" key="11">
    <source>
        <dbReference type="EMBL" id="KAK9122881.1"/>
    </source>
</evidence>
<comment type="subcellular location">
    <subcellularLocation>
        <location evidence="1 7">Nucleus</location>
    </subcellularLocation>
</comment>
<evidence type="ECO:0000256" key="5">
    <source>
        <dbReference type="ARBA" id="ARBA00023242"/>
    </source>
</evidence>
<feature type="region of interest" description="Disordered" evidence="8">
    <location>
        <begin position="177"/>
        <end position="205"/>
    </location>
</feature>
<evidence type="ECO:0000313" key="12">
    <source>
        <dbReference type="Proteomes" id="UP001417504"/>
    </source>
</evidence>
<protein>
    <recommendedName>
        <fullName evidence="13">Two-component response regulator-like PRR95</fullName>
    </recommendedName>
</protein>
<sequence>MEDSASAMRGGGGGEGVVRRSANGEREGGEQVIRWERFLPRRSLRVLLVENDDSTRHIVAALLRKCSYQVAAVADGLKAWDVLKERHFSFDLVLTEVVMPSLSGIGLLSKIMSNEMCKNIPVIMMSSHDSVGVVFKCMLKGASDFLVKPVRKNELRNLWQHVWRKCRSNCGNGFENGSASADNRSRTGDNSRAGSDTQSSCDKPDFEIESTQMQADNIGKEKRSCLEDTDLKLDKNIENAADVTKVALFSIPEMCKAKDNSTDLEIKVTLSIRGGLPSEGPNEENISSIRSPYNLKDPPWLVSKTSENIDTDCHQRKGEGTPSDKVNEFLRTQTTQRNAQFSEENDVREESRGSHAKSFDARVNGYYSKSSPLLELSLRRPHHSSPDEISQEKHVLKHSLASAFSRYGSRSNIPKAAPSVSCIKDDESGSSNCQIYPSDGKGRQSPFPCNTGLNFSPFHGGEARERCQLSHGSNKEDVGPSPSFPAHQDACIGSSTETSSNHPPFGFVPFSVPVGAIPFQNLSAGYGAALQCVTCSEQSAPDSSSTGLHNEIPLIPSRQPTHSCCHFITNPQQMNNHVYDGNPHSQKSTECMMEPRRNGETTFHRLDLHTSVENAYISGNRNCDTALTSGSDGSYENANVAAITAVTFEIGTGERSQMGSGKDADSDRSRREAALNKFRLKRKERCFEKKVRYHNRKRLAEQRPRLKGQFVRQAVVESAAIVEESKV</sequence>
<dbReference type="InterPro" id="IPR001789">
    <property type="entry name" value="Sig_transdc_resp-reg_receiver"/>
</dbReference>
<dbReference type="PROSITE" id="PS51017">
    <property type="entry name" value="CCT"/>
    <property type="match status" value="1"/>
</dbReference>
<comment type="caution">
    <text evidence="6">Lacks conserved residue(s) required for the propagation of feature annotation.</text>
</comment>
<evidence type="ECO:0000256" key="6">
    <source>
        <dbReference type="PROSITE-ProRule" id="PRU00169"/>
    </source>
</evidence>
<evidence type="ECO:0008006" key="13">
    <source>
        <dbReference type="Google" id="ProtNLM"/>
    </source>
</evidence>
<name>A0AAP0IYJ1_9MAGN</name>
<dbReference type="Gene3D" id="3.40.50.2300">
    <property type="match status" value="1"/>
</dbReference>
<dbReference type="EMBL" id="JBBNAE010000005">
    <property type="protein sequence ID" value="KAK9122881.1"/>
    <property type="molecule type" value="Genomic_DNA"/>
</dbReference>
<gene>
    <name evidence="11" type="ORF">Sjap_012483</name>
</gene>
<evidence type="ECO:0000259" key="9">
    <source>
        <dbReference type="PROSITE" id="PS50110"/>
    </source>
</evidence>
<dbReference type="PROSITE" id="PS50110">
    <property type="entry name" value="RESPONSE_REGULATORY"/>
    <property type="match status" value="1"/>
</dbReference>
<accession>A0AAP0IYJ1</accession>
<feature type="domain" description="CCT" evidence="10">
    <location>
        <begin position="671"/>
        <end position="713"/>
    </location>
</feature>
<comment type="caution">
    <text evidence="11">The sequence shown here is derived from an EMBL/GenBank/DDBJ whole genome shotgun (WGS) entry which is preliminary data.</text>
</comment>
<evidence type="ECO:0000259" key="10">
    <source>
        <dbReference type="PROSITE" id="PS51017"/>
    </source>
</evidence>
<dbReference type="InterPro" id="IPR045279">
    <property type="entry name" value="ARR-like"/>
</dbReference>
<dbReference type="PANTHER" id="PTHR43874:SF117">
    <property type="entry name" value="TWO-COMPONENT RESPONSE REGULATOR-LIKE APRR3"/>
    <property type="match status" value="1"/>
</dbReference>
<dbReference type="AlphaFoldDB" id="A0AAP0IYJ1"/>
<dbReference type="GO" id="GO:0048511">
    <property type="term" value="P:rhythmic process"/>
    <property type="evidence" value="ECO:0007669"/>
    <property type="project" value="UniProtKB-KW"/>
</dbReference>
<keyword evidence="3" id="KW-0902">Two-component regulatory system</keyword>
<feature type="domain" description="Response regulatory" evidence="9">
    <location>
        <begin position="45"/>
        <end position="163"/>
    </location>
</feature>
<keyword evidence="5 7" id="KW-0539">Nucleus</keyword>
<dbReference type="CDD" id="cd17582">
    <property type="entry name" value="psREC_PRR"/>
    <property type="match status" value="1"/>
</dbReference>
<feature type="compositionally biased region" description="Polar residues" evidence="8">
    <location>
        <begin position="190"/>
        <end position="201"/>
    </location>
</feature>
<feature type="region of interest" description="Disordered" evidence="8">
    <location>
        <begin position="1"/>
        <end position="25"/>
    </location>
</feature>
<dbReference type="GO" id="GO:0009736">
    <property type="term" value="P:cytokinin-activated signaling pathway"/>
    <property type="evidence" value="ECO:0007669"/>
    <property type="project" value="InterPro"/>
</dbReference>
<keyword evidence="12" id="KW-1185">Reference proteome</keyword>
<dbReference type="SMART" id="SM00448">
    <property type="entry name" value="REC"/>
    <property type="match status" value="1"/>
</dbReference>
<reference evidence="11 12" key="1">
    <citation type="submission" date="2024-01" db="EMBL/GenBank/DDBJ databases">
        <title>Genome assemblies of Stephania.</title>
        <authorList>
            <person name="Yang L."/>
        </authorList>
    </citation>
    <scope>NUCLEOTIDE SEQUENCE [LARGE SCALE GENOMIC DNA]</scope>
    <source>
        <strain evidence="11">QJT</strain>
        <tissue evidence="11">Leaf</tissue>
    </source>
</reference>